<evidence type="ECO:0000313" key="3">
    <source>
        <dbReference type="EMBL" id="KAK6350599.1"/>
    </source>
</evidence>
<feature type="region of interest" description="Disordered" evidence="1">
    <location>
        <begin position="69"/>
        <end position="90"/>
    </location>
</feature>
<feature type="compositionally biased region" description="Low complexity" evidence="1">
    <location>
        <begin position="71"/>
        <end position="82"/>
    </location>
</feature>
<keyword evidence="2" id="KW-0812">Transmembrane</keyword>
<reference evidence="3 4" key="1">
    <citation type="submission" date="2019-10" db="EMBL/GenBank/DDBJ databases">
        <authorList>
            <person name="Palmer J.M."/>
        </authorList>
    </citation>
    <scope>NUCLEOTIDE SEQUENCE [LARGE SCALE GENOMIC DNA]</scope>
    <source>
        <strain evidence="3 4">TWF718</strain>
    </source>
</reference>
<keyword evidence="4" id="KW-1185">Reference proteome</keyword>
<evidence type="ECO:0000313" key="4">
    <source>
        <dbReference type="Proteomes" id="UP001313282"/>
    </source>
</evidence>
<dbReference type="EMBL" id="JAVHNR010000002">
    <property type="protein sequence ID" value="KAK6350599.1"/>
    <property type="molecule type" value="Genomic_DNA"/>
</dbReference>
<sequence length="107" mass="11989">MANDMFTKTITSKGSPFPRKLWGAILILFLLLWVSLCVIGAVFDRFHRERKQTRGRPLMYTSRSYSHGFGSSPAYSSRSEPSGAGEFGKAIGDSGVKKQVKRVRFNI</sequence>
<keyword evidence="2" id="KW-1133">Transmembrane helix</keyword>
<dbReference type="AlphaFoldDB" id="A0AAN8MTX4"/>
<accession>A0AAN8MTX4</accession>
<organism evidence="3 4">
    <name type="scientific">Orbilia javanica</name>
    <dbReference type="NCBI Taxonomy" id="47235"/>
    <lineage>
        <taxon>Eukaryota</taxon>
        <taxon>Fungi</taxon>
        <taxon>Dikarya</taxon>
        <taxon>Ascomycota</taxon>
        <taxon>Pezizomycotina</taxon>
        <taxon>Orbiliomycetes</taxon>
        <taxon>Orbiliales</taxon>
        <taxon>Orbiliaceae</taxon>
        <taxon>Orbilia</taxon>
    </lineage>
</organism>
<gene>
    <name evidence="3" type="ORF">TWF718_003788</name>
</gene>
<comment type="caution">
    <text evidence="3">The sequence shown here is derived from an EMBL/GenBank/DDBJ whole genome shotgun (WGS) entry which is preliminary data.</text>
</comment>
<proteinExistence type="predicted"/>
<feature type="transmembrane region" description="Helical" evidence="2">
    <location>
        <begin position="21"/>
        <end position="43"/>
    </location>
</feature>
<evidence type="ECO:0000256" key="1">
    <source>
        <dbReference type="SAM" id="MobiDB-lite"/>
    </source>
</evidence>
<protein>
    <submittedName>
        <fullName evidence="3">Uncharacterized protein</fullName>
    </submittedName>
</protein>
<name>A0AAN8MTX4_9PEZI</name>
<keyword evidence="2" id="KW-0472">Membrane</keyword>
<evidence type="ECO:0000256" key="2">
    <source>
        <dbReference type="SAM" id="Phobius"/>
    </source>
</evidence>
<dbReference type="Proteomes" id="UP001313282">
    <property type="component" value="Unassembled WGS sequence"/>
</dbReference>